<name>A0A934WTH5_9FIRM</name>
<organism evidence="1 2">
    <name type="scientific">Ruminococcus difficilis</name>
    <dbReference type="NCBI Taxonomy" id="2763069"/>
    <lineage>
        <taxon>Bacteria</taxon>
        <taxon>Bacillati</taxon>
        <taxon>Bacillota</taxon>
        <taxon>Clostridia</taxon>
        <taxon>Eubacteriales</taxon>
        <taxon>Oscillospiraceae</taxon>
        <taxon>Ruminococcus</taxon>
    </lineage>
</organism>
<dbReference type="EMBL" id="JAEQMG010000145">
    <property type="protein sequence ID" value="MBK6089634.1"/>
    <property type="molecule type" value="Genomic_DNA"/>
</dbReference>
<comment type="caution">
    <text evidence="1">The sequence shown here is derived from an EMBL/GenBank/DDBJ whole genome shotgun (WGS) entry which is preliminary data.</text>
</comment>
<accession>A0A934WTH5</accession>
<dbReference type="Proteomes" id="UP000633365">
    <property type="component" value="Unassembled WGS sequence"/>
</dbReference>
<keyword evidence="2" id="KW-1185">Reference proteome</keyword>
<evidence type="ECO:0000313" key="1">
    <source>
        <dbReference type="EMBL" id="MBK6089634.1"/>
    </source>
</evidence>
<gene>
    <name evidence="1" type="ORF">JKK62_13460</name>
</gene>
<reference evidence="1" key="1">
    <citation type="submission" date="2021-01" db="EMBL/GenBank/DDBJ databases">
        <title>Genome public.</title>
        <authorList>
            <person name="Liu C."/>
            <person name="Sun Q."/>
        </authorList>
    </citation>
    <scope>NUCLEOTIDE SEQUENCE</scope>
    <source>
        <strain evidence="1">M6</strain>
    </source>
</reference>
<dbReference type="AlphaFoldDB" id="A0A934WTH5"/>
<proteinExistence type="predicted"/>
<sequence length="169" mass="19695">MISVFDVLTWLKRAPVYHELFRRGYCGKLDNKPDKAMGVYPLKRSGRPYRAYGGLESYEIIGISLLIHYTHNMEQSQFAAEKIFEFLRTPLPSDLSRITDRRPDAEYPDEEVPACPVHYPDIDSEATRRIKFIDLTVPEPVFFGTDDYGVFEFVIEFELYVEKENENNA</sequence>
<dbReference type="RefSeq" id="WP_201428341.1">
    <property type="nucleotide sequence ID" value="NZ_JAEQMG010000145.1"/>
</dbReference>
<protein>
    <submittedName>
        <fullName evidence="1">Uncharacterized protein</fullName>
    </submittedName>
</protein>
<evidence type="ECO:0000313" key="2">
    <source>
        <dbReference type="Proteomes" id="UP000633365"/>
    </source>
</evidence>